<evidence type="ECO:0000256" key="15">
    <source>
        <dbReference type="ARBA" id="ARBA00040458"/>
    </source>
</evidence>
<dbReference type="GO" id="GO:0005813">
    <property type="term" value="C:centrosome"/>
    <property type="evidence" value="ECO:0007669"/>
    <property type="project" value="TreeGrafter"/>
</dbReference>
<evidence type="ECO:0000256" key="12">
    <source>
        <dbReference type="ARBA" id="ARBA00023069"/>
    </source>
</evidence>
<feature type="compositionally biased region" description="Polar residues" evidence="19">
    <location>
        <begin position="743"/>
        <end position="760"/>
    </location>
</feature>
<dbReference type="GO" id="GO:0005874">
    <property type="term" value="C:microtubule"/>
    <property type="evidence" value="ECO:0007669"/>
    <property type="project" value="UniProtKB-KW"/>
</dbReference>
<protein>
    <recommendedName>
        <fullName evidence="15">Outer dense fiber protein 2</fullName>
    </recommendedName>
    <alternativeName>
        <fullName evidence="16">Cenexin</fullName>
    </alternativeName>
    <alternativeName>
        <fullName evidence="17">Outer dense fiber of sperm tails protein 2</fullName>
    </alternativeName>
</protein>
<proteinExistence type="inferred from homology"/>
<comment type="subcellular location">
    <subcellularLocation>
        <location evidence="2">Cell projection</location>
        <location evidence="2">Cilium</location>
        <location evidence="2">Flagellum</location>
    </subcellularLocation>
    <subcellularLocation>
        <location evidence="1">Cytoplasm</location>
        <location evidence="1">Cytoskeleton</location>
        <location evidence="1">Microtubule organizing center</location>
        <location evidence="1">Centrosome</location>
        <location evidence="1">Centriole</location>
    </subcellularLocation>
    <subcellularLocation>
        <location evidence="3">Cytoplasm</location>
        <location evidence="3">Cytoskeleton</location>
        <location evidence="3">Spindle pole</location>
    </subcellularLocation>
</comment>
<evidence type="ECO:0000256" key="13">
    <source>
        <dbReference type="ARBA" id="ARBA00023212"/>
    </source>
</evidence>
<dbReference type="GO" id="GO:0005814">
    <property type="term" value="C:centriole"/>
    <property type="evidence" value="ECO:0007669"/>
    <property type="project" value="UniProtKB-SubCell"/>
</dbReference>
<evidence type="ECO:0000256" key="5">
    <source>
        <dbReference type="ARBA" id="ARBA00022473"/>
    </source>
</evidence>
<sequence>MEISPFSSVVTTDNAYRKLASPNHRRGYCKRANQRGGLSFQTTVRSKADRRRDLSWKHVAANLARMKTRDSPPPPVHVHVPDSTPVHVHMRRSPSKTPQYRTKDAMVRGDGGRPKVRTPWIPPGRLSCRWDVGSYKCQDQRSRVEHRSESGMGHQCDEEEQEEELAGVSKNLSVLLREQESIRHLKNLDSRSQHRETDVLLRALVEAEIDGVAVANQLTALKETTDSFAKDKRLSKLHAVSLRRKQELLLEKIEMFDNTNRSLRELLRERSEYERESFEWSEQKDALRKKLTDSEAENNRLLVKLANREKEAFKLAEHLDFEKDNVKQTEELSRILQSTRGHLESELNRTEAEKVHLAAQIQRMQQSHEQQQEELLALQEELQALRQRREEEEKEHGRQDQEALALLTQQAERAEQSARQLEEKLQEKEAQLAQALSTSSDWCLRHSKEGAAKGQLEEDISALKGQVTELNSQRHSAEERSRAEREELRDQLHHLSAESTSTKLDNQRLKSQVTSSEEKLAGLQSEARRMKSSIKKHENLVEKYKKKVQQVRLESEECCLKLELTQKEAREVNVSLERETEQVRRELLGRIRELETLPDRLRRTEKQLRDAQQEADAHQRRNMEHNSALSEVRHKVEQQGTQLETVQQRNLLLQEENNVLKEKIHNLERRLEDLKVENKEMSQALPSKEASIRSVQQQLEEKTHECSVLSRQLQQTLDDAQRQVDDSMQRVLAKERVSQSKALDLQSQLSRAKTEQSQLQRSKEEMERRFQSQQKNMKDRLEQSDSTNRSLQNYVHFLKTSYGNVFGDSLLAS</sequence>
<feature type="compositionally biased region" description="Basic and acidic residues" evidence="19">
    <location>
        <begin position="761"/>
        <end position="783"/>
    </location>
</feature>
<keyword evidence="12" id="KW-0969">Cilium</keyword>
<dbReference type="SUPFAM" id="SSF57997">
    <property type="entry name" value="Tropomyosin"/>
    <property type="match status" value="1"/>
</dbReference>
<keyword evidence="5" id="KW-0217">Developmental protein</keyword>
<keyword evidence="6" id="KW-0963">Cytoplasm</keyword>
<dbReference type="Proteomes" id="UP000504630">
    <property type="component" value="Chromosome 9"/>
</dbReference>
<dbReference type="GO" id="GO:0000922">
    <property type="term" value="C:spindle pole"/>
    <property type="evidence" value="ECO:0007669"/>
    <property type="project" value="UniProtKB-SubCell"/>
</dbReference>
<evidence type="ECO:0000256" key="8">
    <source>
        <dbReference type="ARBA" id="ARBA00022782"/>
    </source>
</evidence>
<evidence type="ECO:0000256" key="10">
    <source>
        <dbReference type="ARBA" id="ARBA00022871"/>
    </source>
</evidence>
<evidence type="ECO:0000256" key="7">
    <source>
        <dbReference type="ARBA" id="ARBA00022701"/>
    </source>
</evidence>
<evidence type="ECO:0000256" key="17">
    <source>
        <dbReference type="ARBA" id="ARBA00043200"/>
    </source>
</evidence>
<evidence type="ECO:0000256" key="11">
    <source>
        <dbReference type="ARBA" id="ARBA00023054"/>
    </source>
</evidence>
<dbReference type="GO" id="GO:0031514">
    <property type="term" value="C:motile cilium"/>
    <property type="evidence" value="ECO:0007669"/>
    <property type="project" value="UniProtKB-SubCell"/>
</dbReference>
<evidence type="ECO:0000313" key="20">
    <source>
        <dbReference type="Proteomes" id="UP000504630"/>
    </source>
</evidence>
<feature type="region of interest" description="Disordered" evidence="19">
    <location>
        <begin position="743"/>
        <end position="787"/>
    </location>
</feature>
<dbReference type="GO" id="GO:0030154">
    <property type="term" value="P:cell differentiation"/>
    <property type="evidence" value="ECO:0007669"/>
    <property type="project" value="UniProtKB-KW"/>
</dbReference>
<evidence type="ECO:0000256" key="19">
    <source>
        <dbReference type="SAM" id="MobiDB-lite"/>
    </source>
</evidence>
<dbReference type="InParanoid" id="A0A6J2QDF5"/>
<dbReference type="OrthoDB" id="413404at2759"/>
<evidence type="ECO:0000256" key="16">
    <source>
        <dbReference type="ARBA" id="ARBA00041830"/>
    </source>
</evidence>
<keyword evidence="7" id="KW-0493">Microtubule</keyword>
<keyword evidence="10" id="KW-0744">Spermatogenesis</keyword>
<dbReference type="GeneID" id="115013269"/>
<evidence type="ECO:0000256" key="6">
    <source>
        <dbReference type="ARBA" id="ARBA00022490"/>
    </source>
</evidence>
<dbReference type="InterPro" id="IPR026099">
    <property type="entry name" value="Odf2-rel"/>
</dbReference>
<keyword evidence="8" id="KW-0221">Differentiation</keyword>
<keyword evidence="9" id="KW-0282">Flagellum</keyword>
<evidence type="ECO:0000256" key="2">
    <source>
        <dbReference type="ARBA" id="ARBA00004230"/>
    </source>
</evidence>
<feature type="region of interest" description="Disordered" evidence="19">
    <location>
        <begin position="67"/>
        <end position="120"/>
    </location>
</feature>
<evidence type="ECO:0000256" key="9">
    <source>
        <dbReference type="ARBA" id="ARBA00022846"/>
    </source>
</evidence>
<dbReference type="PANTHER" id="PTHR23162:SF8">
    <property type="entry name" value="OUTER DENSE FIBER PROTEIN 2"/>
    <property type="match status" value="1"/>
</dbReference>
<dbReference type="KEGG" id="cgob:115013269"/>
<feature type="region of interest" description="Disordered" evidence="19">
    <location>
        <begin position="466"/>
        <end position="531"/>
    </location>
</feature>
<feature type="compositionally biased region" description="Basic and acidic residues" evidence="19">
    <location>
        <begin position="475"/>
        <end position="496"/>
    </location>
</feature>
<feature type="compositionally biased region" description="Basic and acidic residues" evidence="19">
    <location>
        <begin position="101"/>
        <end position="113"/>
    </location>
</feature>
<dbReference type="PANTHER" id="PTHR23162">
    <property type="entry name" value="OUTER DENSE FIBER OF SPERM TAILS 2"/>
    <property type="match status" value="1"/>
</dbReference>
<keyword evidence="20" id="KW-1185">Reference proteome</keyword>
<evidence type="ECO:0000256" key="18">
    <source>
        <dbReference type="SAM" id="Coils"/>
    </source>
</evidence>
<dbReference type="GO" id="GO:0007283">
    <property type="term" value="P:spermatogenesis"/>
    <property type="evidence" value="ECO:0007669"/>
    <property type="project" value="UniProtKB-KW"/>
</dbReference>
<reference evidence="21" key="1">
    <citation type="submission" date="2025-08" db="UniProtKB">
        <authorList>
            <consortium name="RefSeq"/>
        </authorList>
    </citation>
    <scope>IDENTIFICATION</scope>
</reference>
<keyword evidence="11 18" id="KW-0175">Coiled coil</keyword>
<name>A0A6J2QDF5_COTGO</name>
<gene>
    <name evidence="21" type="primary">LOC115013269</name>
</gene>
<evidence type="ECO:0000256" key="3">
    <source>
        <dbReference type="ARBA" id="ARBA00004647"/>
    </source>
</evidence>
<feature type="coiled-coil region" evidence="18">
    <location>
        <begin position="256"/>
        <end position="311"/>
    </location>
</feature>
<feature type="compositionally biased region" description="Low complexity" evidence="19">
    <location>
        <begin position="77"/>
        <end position="87"/>
    </location>
</feature>
<keyword evidence="14" id="KW-0966">Cell projection</keyword>
<evidence type="ECO:0000256" key="14">
    <source>
        <dbReference type="ARBA" id="ARBA00023273"/>
    </source>
</evidence>
<organism evidence="20 21">
    <name type="scientific">Cottoperca gobio</name>
    <name type="common">Frogmouth</name>
    <name type="synonym">Aphritis gobio</name>
    <dbReference type="NCBI Taxonomy" id="56716"/>
    <lineage>
        <taxon>Eukaryota</taxon>
        <taxon>Metazoa</taxon>
        <taxon>Chordata</taxon>
        <taxon>Craniata</taxon>
        <taxon>Vertebrata</taxon>
        <taxon>Euteleostomi</taxon>
        <taxon>Actinopterygii</taxon>
        <taxon>Neopterygii</taxon>
        <taxon>Teleostei</taxon>
        <taxon>Neoteleostei</taxon>
        <taxon>Acanthomorphata</taxon>
        <taxon>Eupercaria</taxon>
        <taxon>Perciformes</taxon>
        <taxon>Notothenioidei</taxon>
        <taxon>Bovichtidae</taxon>
        <taxon>Cottoperca</taxon>
    </lineage>
</organism>
<comment type="similarity">
    <text evidence="4">Belongs to the ODF2 family.</text>
</comment>
<evidence type="ECO:0000313" key="21">
    <source>
        <dbReference type="RefSeq" id="XP_029295277.1"/>
    </source>
</evidence>
<evidence type="ECO:0000256" key="4">
    <source>
        <dbReference type="ARBA" id="ARBA00009316"/>
    </source>
</evidence>
<dbReference type="GO" id="GO:1902017">
    <property type="term" value="P:regulation of cilium assembly"/>
    <property type="evidence" value="ECO:0007669"/>
    <property type="project" value="TreeGrafter"/>
</dbReference>
<dbReference type="RefSeq" id="XP_029295277.1">
    <property type="nucleotide sequence ID" value="XM_029439417.1"/>
</dbReference>
<dbReference type="AlphaFoldDB" id="A0A6J2QDF5"/>
<accession>A0A6J2QDF5</accession>
<feature type="compositionally biased region" description="Polar residues" evidence="19">
    <location>
        <begin position="497"/>
        <end position="515"/>
    </location>
</feature>
<keyword evidence="13" id="KW-0206">Cytoskeleton</keyword>
<evidence type="ECO:0000256" key="1">
    <source>
        <dbReference type="ARBA" id="ARBA00004114"/>
    </source>
</evidence>